<keyword evidence="3" id="KW-1185">Reference proteome</keyword>
<evidence type="ECO:0000313" key="3">
    <source>
        <dbReference type="Proteomes" id="UP001153269"/>
    </source>
</evidence>
<feature type="region of interest" description="Disordered" evidence="1">
    <location>
        <begin position="102"/>
        <end position="158"/>
    </location>
</feature>
<reference evidence="2" key="1">
    <citation type="submission" date="2020-03" db="EMBL/GenBank/DDBJ databases">
        <authorList>
            <person name="Weist P."/>
        </authorList>
    </citation>
    <scope>NUCLEOTIDE SEQUENCE</scope>
</reference>
<organism evidence="2 3">
    <name type="scientific">Pleuronectes platessa</name>
    <name type="common">European plaice</name>
    <dbReference type="NCBI Taxonomy" id="8262"/>
    <lineage>
        <taxon>Eukaryota</taxon>
        <taxon>Metazoa</taxon>
        <taxon>Chordata</taxon>
        <taxon>Craniata</taxon>
        <taxon>Vertebrata</taxon>
        <taxon>Euteleostomi</taxon>
        <taxon>Actinopterygii</taxon>
        <taxon>Neopterygii</taxon>
        <taxon>Teleostei</taxon>
        <taxon>Neoteleostei</taxon>
        <taxon>Acanthomorphata</taxon>
        <taxon>Carangaria</taxon>
        <taxon>Pleuronectiformes</taxon>
        <taxon>Pleuronectoidei</taxon>
        <taxon>Pleuronectidae</taxon>
        <taxon>Pleuronectes</taxon>
    </lineage>
</organism>
<evidence type="ECO:0000256" key="1">
    <source>
        <dbReference type="SAM" id="MobiDB-lite"/>
    </source>
</evidence>
<evidence type="ECO:0000313" key="2">
    <source>
        <dbReference type="EMBL" id="CAB1439556.1"/>
    </source>
</evidence>
<feature type="compositionally biased region" description="Polar residues" evidence="1">
    <location>
        <begin position="133"/>
        <end position="152"/>
    </location>
</feature>
<comment type="caution">
    <text evidence="2">The sequence shown here is derived from an EMBL/GenBank/DDBJ whole genome shotgun (WGS) entry which is preliminary data.</text>
</comment>
<gene>
    <name evidence="2" type="ORF">PLEPLA_LOCUS27338</name>
</gene>
<dbReference type="Proteomes" id="UP001153269">
    <property type="component" value="Unassembled WGS sequence"/>
</dbReference>
<sequence>MTALQLYDSINQSEIQAVRDRRSETGGQRQAVRDRRTSVQVLSASVVSRQRPSPAALNGIDRPASDATEVHLYRLKQSGSDSEVVVVMVEVVMVVSPSAGGLSFQSADEAASHPPPRSLSATVEISRGCDENGVQQQNPVSGKTPNSPTSGEVVSDED</sequence>
<proteinExistence type="predicted"/>
<dbReference type="EMBL" id="CADEAL010002302">
    <property type="protein sequence ID" value="CAB1439556.1"/>
    <property type="molecule type" value="Genomic_DNA"/>
</dbReference>
<dbReference type="AlphaFoldDB" id="A0A9N7UY96"/>
<protein>
    <submittedName>
        <fullName evidence="2">Uncharacterized protein</fullName>
    </submittedName>
</protein>
<name>A0A9N7UY96_PLEPL</name>
<accession>A0A9N7UY96</accession>